<sequence>MADVEGESVESGMSELDLGSAEDCKDSSRTDNNNETSEAGETAAVDNGEAQNALQENIRRKGKNAYYYAHASSRETVKNYGGEPPRIDPTEAEDANLPRKKIKNVVKRYSWADGKKTVKIYVPTEDLLPSQEPTDDNVELEWTETSLTLQLKDMNGKDYELCLPVLHSEISNASHKCKSDSVVVTIRKVTEVSWYQLVKK</sequence>
<reference evidence="3 4" key="1">
    <citation type="submission" date="2017-12" db="EMBL/GenBank/DDBJ databases">
        <title>Sequencing, de novo assembly and annotation of complete genome of a new Thraustochytrid species, strain FCC1311.</title>
        <authorList>
            <person name="Sedici K."/>
            <person name="Godart F."/>
            <person name="Aiese Cigliano R."/>
            <person name="Sanseverino W."/>
            <person name="Barakat M."/>
            <person name="Ortet P."/>
            <person name="Marechal E."/>
            <person name="Cagnac O."/>
            <person name="Amato A."/>
        </authorList>
    </citation>
    <scope>NUCLEOTIDE SEQUENCE [LARGE SCALE GENOMIC DNA]</scope>
</reference>
<evidence type="ECO:0000256" key="1">
    <source>
        <dbReference type="SAM" id="MobiDB-lite"/>
    </source>
</evidence>
<dbReference type="Gene3D" id="2.60.40.790">
    <property type="match status" value="1"/>
</dbReference>
<dbReference type="SUPFAM" id="SSF49764">
    <property type="entry name" value="HSP20-like chaperones"/>
    <property type="match status" value="1"/>
</dbReference>
<evidence type="ECO:0000259" key="2">
    <source>
        <dbReference type="PROSITE" id="PS51203"/>
    </source>
</evidence>
<dbReference type="InterPro" id="IPR052289">
    <property type="entry name" value="Calcyclin-binding_UBL-bridge"/>
</dbReference>
<dbReference type="EMBL" id="BEYU01000071">
    <property type="protein sequence ID" value="GBG30123.1"/>
    <property type="molecule type" value="Genomic_DNA"/>
</dbReference>
<feature type="domain" description="CS" evidence="2">
    <location>
        <begin position="104"/>
        <end position="198"/>
    </location>
</feature>
<proteinExistence type="predicted"/>
<dbReference type="PANTHER" id="PTHR13164:SF6">
    <property type="entry name" value="CS DOMAIN-CONTAINING PROTEIN"/>
    <property type="match status" value="1"/>
</dbReference>
<dbReference type="InterPro" id="IPR007052">
    <property type="entry name" value="CS_dom"/>
</dbReference>
<evidence type="ECO:0000313" key="4">
    <source>
        <dbReference type="Proteomes" id="UP000241890"/>
    </source>
</evidence>
<dbReference type="GO" id="GO:0005634">
    <property type="term" value="C:nucleus"/>
    <property type="evidence" value="ECO:0007669"/>
    <property type="project" value="TreeGrafter"/>
</dbReference>
<comment type="caution">
    <text evidence="3">The sequence shown here is derived from an EMBL/GenBank/DDBJ whole genome shotgun (WGS) entry which is preliminary data.</text>
</comment>
<feature type="region of interest" description="Disordered" evidence="1">
    <location>
        <begin position="1"/>
        <end position="57"/>
    </location>
</feature>
<dbReference type="InParanoid" id="A0A2R5GNC6"/>
<dbReference type="PANTHER" id="PTHR13164">
    <property type="entry name" value="CALICYLIN BINDING PROTEIN"/>
    <property type="match status" value="1"/>
</dbReference>
<keyword evidence="4" id="KW-1185">Reference proteome</keyword>
<name>A0A2R5GNC6_9STRA</name>
<gene>
    <name evidence="3" type="ORF">FCC1311_063432</name>
</gene>
<dbReference type="Proteomes" id="UP000241890">
    <property type="component" value="Unassembled WGS sequence"/>
</dbReference>
<dbReference type="InterPro" id="IPR008978">
    <property type="entry name" value="HSP20-like_chaperone"/>
</dbReference>
<organism evidence="3 4">
    <name type="scientific">Hondaea fermentalgiana</name>
    <dbReference type="NCBI Taxonomy" id="2315210"/>
    <lineage>
        <taxon>Eukaryota</taxon>
        <taxon>Sar</taxon>
        <taxon>Stramenopiles</taxon>
        <taxon>Bigyra</taxon>
        <taxon>Labyrinthulomycetes</taxon>
        <taxon>Thraustochytrida</taxon>
        <taxon>Thraustochytriidae</taxon>
        <taxon>Hondaea</taxon>
    </lineage>
</organism>
<feature type="compositionally biased region" description="Polar residues" evidence="1">
    <location>
        <begin position="30"/>
        <end position="39"/>
    </location>
</feature>
<evidence type="ECO:0000313" key="3">
    <source>
        <dbReference type="EMBL" id="GBG30123.1"/>
    </source>
</evidence>
<dbReference type="PROSITE" id="PS51203">
    <property type="entry name" value="CS"/>
    <property type="match status" value="1"/>
</dbReference>
<accession>A0A2R5GNC6</accession>
<dbReference type="AlphaFoldDB" id="A0A2R5GNC6"/>
<dbReference type="Pfam" id="PF04969">
    <property type="entry name" value="CS"/>
    <property type="match status" value="1"/>
</dbReference>
<dbReference type="OrthoDB" id="164025at2759"/>
<protein>
    <submittedName>
        <fullName evidence="3">Calcyclin-binding protein</fullName>
    </submittedName>
</protein>